<keyword evidence="2" id="KW-1185">Reference proteome</keyword>
<reference evidence="1" key="1">
    <citation type="submission" date="2022-04" db="EMBL/GenBank/DDBJ databases">
        <title>Jade perch genome.</title>
        <authorList>
            <person name="Chao B."/>
        </authorList>
    </citation>
    <scope>NUCLEOTIDE SEQUENCE</scope>
    <source>
        <strain evidence="1">CB-2022</strain>
    </source>
</reference>
<dbReference type="EMBL" id="CM041552">
    <property type="protein sequence ID" value="KAI3353850.1"/>
    <property type="molecule type" value="Genomic_DNA"/>
</dbReference>
<sequence length="281" mass="32150">MTRVSETTGSTICEQRQQRAYIVFYQRQCGNGGTYSWQAEPNQRRLSQEQRESSSGELHLATARERRSAVVMTHSYQCCCWYLLLGRLQFKLTAAVLRYYGYTERFYGSDIAAAYYILSMKGGFRFAGQSEWFRADKRGKFTWDFLEHKNTPLEEVNMSYTDINYTGLENLEGQRSLRTLSVRGCPEVDDWFLARLHVLQDSLEELDISHCPRITTGGLAALRNLKGLRRLDMSSLPGISSPGLVIILLEEMLPQCQITATGYDLSLRQEEGEGNEEQMQG</sequence>
<protein>
    <submittedName>
        <fullName evidence="1">Uncharacterized protein</fullName>
    </submittedName>
</protein>
<evidence type="ECO:0000313" key="2">
    <source>
        <dbReference type="Proteomes" id="UP000831701"/>
    </source>
</evidence>
<comment type="caution">
    <text evidence="1">The sequence shown here is derived from an EMBL/GenBank/DDBJ whole genome shotgun (WGS) entry which is preliminary data.</text>
</comment>
<gene>
    <name evidence="1" type="ORF">L3Q82_005064</name>
</gene>
<accession>A0ACB8VEQ4</accession>
<dbReference type="Proteomes" id="UP000831701">
    <property type="component" value="Chromosome 22"/>
</dbReference>
<name>A0ACB8VEQ4_9TELE</name>
<organism evidence="1 2">
    <name type="scientific">Scortum barcoo</name>
    <name type="common">barcoo grunter</name>
    <dbReference type="NCBI Taxonomy" id="214431"/>
    <lineage>
        <taxon>Eukaryota</taxon>
        <taxon>Metazoa</taxon>
        <taxon>Chordata</taxon>
        <taxon>Craniata</taxon>
        <taxon>Vertebrata</taxon>
        <taxon>Euteleostomi</taxon>
        <taxon>Actinopterygii</taxon>
        <taxon>Neopterygii</taxon>
        <taxon>Teleostei</taxon>
        <taxon>Neoteleostei</taxon>
        <taxon>Acanthomorphata</taxon>
        <taxon>Eupercaria</taxon>
        <taxon>Centrarchiformes</taxon>
        <taxon>Terapontoidei</taxon>
        <taxon>Terapontidae</taxon>
        <taxon>Scortum</taxon>
    </lineage>
</organism>
<evidence type="ECO:0000313" key="1">
    <source>
        <dbReference type="EMBL" id="KAI3353850.1"/>
    </source>
</evidence>
<proteinExistence type="predicted"/>